<dbReference type="SUPFAM" id="SSF53681">
    <property type="entry name" value="Aspartate/glutamate racemase"/>
    <property type="match status" value="1"/>
</dbReference>
<keyword evidence="3" id="KW-1185">Reference proteome</keyword>
<dbReference type="PANTHER" id="PTHR28047:SF5">
    <property type="entry name" value="PROTEIN DCG1"/>
    <property type="match status" value="1"/>
</dbReference>
<dbReference type="EMBL" id="CP022572">
    <property type="protein sequence ID" value="AZU59965.1"/>
    <property type="molecule type" value="Genomic_DNA"/>
</dbReference>
<protein>
    <submittedName>
        <fullName evidence="2">Hydantoin racemase</fullName>
    </submittedName>
</protein>
<dbReference type="PANTHER" id="PTHR28047">
    <property type="entry name" value="PROTEIN DCG1"/>
    <property type="match status" value="1"/>
</dbReference>
<accession>A0A3T0HS84</accession>
<dbReference type="InterPro" id="IPR052186">
    <property type="entry name" value="Hydantoin_racemase-like"/>
</dbReference>
<evidence type="ECO:0000313" key="2">
    <source>
        <dbReference type="EMBL" id="AZU59965.1"/>
    </source>
</evidence>
<dbReference type="OrthoDB" id="9791723at2"/>
<dbReference type="RefSeq" id="WP_066390219.1">
    <property type="nucleotide sequence ID" value="NZ_CP022572.1"/>
</dbReference>
<dbReference type="Gene3D" id="3.40.50.12500">
    <property type="match status" value="1"/>
</dbReference>
<dbReference type="KEGG" id="nmk:CHR53_00960"/>
<proteinExistence type="inferred from homology"/>
<dbReference type="Proteomes" id="UP000282892">
    <property type="component" value="Chromosome"/>
</dbReference>
<dbReference type="Pfam" id="PF01177">
    <property type="entry name" value="Asp_Glu_race"/>
    <property type="match status" value="1"/>
</dbReference>
<dbReference type="STRING" id="1193713.GCA_001636315_02742"/>
<reference evidence="2 3" key="1">
    <citation type="submission" date="2017-07" db="EMBL/GenBank/DDBJ databases">
        <title>The complete genome sequence of Bacillus mesonae strain H20-5, an efficient strain improving plant abiotic stress resistance.</title>
        <authorList>
            <person name="Kim S.Y."/>
            <person name="Song H."/>
            <person name="Sang M.K."/>
            <person name="Weon H.-Y."/>
            <person name="Song J."/>
        </authorList>
    </citation>
    <scope>NUCLEOTIDE SEQUENCE [LARGE SCALE GENOMIC DNA]</scope>
    <source>
        <strain evidence="2 3">H20-5</strain>
    </source>
</reference>
<dbReference type="GO" id="GO:0047661">
    <property type="term" value="F:amino-acid racemase activity"/>
    <property type="evidence" value="ECO:0007669"/>
    <property type="project" value="InterPro"/>
</dbReference>
<gene>
    <name evidence="2" type="ORF">CHR53_00960</name>
</gene>
<dbReference type="InterPro" id="IPR001920">
    <property type="entry name" value="Asp/Glu_race"/>
</dbReference>
<evidence type="ECO:0000256" key="1">
    <source>
        <dbReference type="ARBA" id="ARBA00038414"/>
    </source>
</evidence>
<comment type="similarity">
    <text evidence="1">Belongs to the HyuE racemase family.</text>
</comment>
<name>A0A3T0HS84_9BACI</name>
<dbReference type="InterPro" id="IPR015942">
    <property type="entry name" value="Asp/Glu/hydantoin_racemase"/>
</dbReference>
<dbReference type="AlphaFoldDB" id="A0A3T0HS84"/>
<evidence type="ECO:0000313" key="3">
    <source>
        <dbReference type="Proteomes" id="UP000282892"/>
    </source>
</evidence>
<dbReference type="InterPro" id="IPR053714">
    <property type="entry name" value="Iso_Racemase_Enz_sf"/>
</dbReference>
<organism evidence="2 3">
    <name type="scientific">Neobacillus mesonae</name>
    <dbReference type="NCBI Taxonomy" id="1193713"/>
    <lineage>
        <taxon>Bacteria</taxon>
        <taxon>Bacillati</taxon>
        <taxon>Bacillota</taxon>
        <taxon>Bacilli</taxon>
        <taxon>Bacillales</taxon>
        <taxon>Bacillaceae</taxon>
        <taxon>Neobacillus</taxon>
    </lineage>
</organism>
<sequence length="249" mass="28097">MEKKILYINPLHTDVFDIPYRDLLNSAKDPGTVVDVISFKGVGPTHLQYNTYNAMIMPELINQVQKAEASGYDAAVIGCFYDPGLRACREVAERMAIIGPSEASLHLAATLGENFSIIVSERKCIPEMKENVHKYGFIEKLASFESVEIKVHDFQKDHEETKRRIRAAALNAIQNKGSDVIVLGCTAEFGFYEELQEELRVPVIDPGLASFKYAEYLVELKKRFNWTHSKLIGYQSPAAEEMNKWGVFS</sequence>